<evidence type="ECO:0000313" key="4">
    <source>
        <dbReference type="Proteomes" id="UP000799291"/>
    </source>
</evidence>
<dbReference type="Gene3D" id="2.130.10.10">
    <property type="entry name" value="YVTN repeat-like/Quinoprotein amine dehydrogenase"/>
    <property type="match status" value="1"/>
</dbReference>
<name>A0A6G1IXX2_9PLEO</name>
<feature type="compositionally biased region" description="Polar residues" evidence="2">
    <location>
        <begin position="1"/>
        <end position="11"/>
    </location>
</feature>
<gene>
    <name evidence="3" type="ORF">K458DRAFT_443966</name>
</gene>
<dbReference type="InterPro" id="IPR036322">
    <property type="entry name" value="WD40_repeat_dom_sf"/>
</dbReference>
<reference evidence="3" key="1">
    <citation type="journal article" date="2020" name="Stud. Mycol.">
        <title>101 Dothideomycetes genomes: a test case for predicting lifestyles and emergence of pathogens.</title>
        <authorList>
            <person name="Haridas S."/>
            <person name="Albert R."/>
            <person name="Binder M."/>
            <person name="Bloem J."/>
            <person name="Labutti K."/>
            <person name="Salamov A."/>
            <person name="Andreopoulos B."/>
            <person name="Baker S."/>
            <person name="Barry K."/>
            <person name="Bills G."/>
            <person name="Bluhm B."/>
            <person name="Cannon C."/>
            <person name="Castanera R."/>
            <person name="Culley D."/>
            <person name="Daum C."/>
            <person name="Ezra D."/>
            <person name="Gonzalez J."/>
            <person name="Henrissat B."/>
            <person name="Kuo A."/>
            <person name="Liang C."/>
            <person name="Lipzen A."/>
            <person name="Lutzoni F."/>
            <person name="Magnuson J."/>
            <person name="Mondo S."/>
            <person name="Nolan M."/>
            <person name="Ohm R."/>
            <person name="Pangilinan J."/>
            <person name="Park H.-J."/>
            <person name="Ramirez L."/>
            <person name="Alfaro M."/>
            <person name="Sun H."/>
            <person name="Tritt A."/>
            <person name="Yoshinaga Y."/>
            <person name="Zwiers L.-H."/>
            <person name="Turgeon B."/>
            <person name="Goodwin S."/>
            <person name="Spatafora J."/>
            <person name="Crous P."/>
            <person name="Grigoriev I."/>
        </authorList>
    </citation>
    <scope>NUCLEOTIDE SEQUENCE</scope>
    <source>
        <strain evidence="3">CBS 122367</strain>
    </source>
</reference>
<dbReference type="Proteomes" id="UP000799291">
    <property type="component" value="Unassembled WGS sequence"/>
</dbReference>
<organism evidence="3 4">
    <name type="scientific">Lentithecium fluviatile CBS 122367</name>
    <dbReference type="NCBI Taxonomy" id="1168545"/>
    <lineage>
        <taxon>Eukaryota</taxon>
        <taxon>Fungi</taxon>
        <taxon>Dikarya</taxon>
        <taxon>Ascomycota</taxon>
        <taxon>Pezizomycotina</taxon>
        <taxon>Dothideomycetes</taxon>
        <taxon>Pleosporomycetidae</taxon>
        <taxon>Pleosporales</taxon>
        <taxon>Massarineae</taxon>
        <taxon>Lentitheciaceae</taxon>
        <taxon>Lentithecium</taxon>
    </lineage>
</organism>
<dbReference type="PROSITE" id="PS50294">
    <property type="entry name" value="WD_REPEATS_REGION"/>
    <property type="match status" value="1"/>
</dbReference>
<feature type="repeat" description="WD" evidence="1">
    <location>
        <begin position="475"/>
        <end position="507"/>
    </location>
</feature>
<feature type="region of interest" description="Disordered" evidence="2">
    <location>
        <begin position="1"/>
        <end position="83"/>
    </location>
</feature>
<evidence type="ECO:0000313" key="3">
    <source>
        <dbReference type="EMBL" id="KAF2682790.1"/>
    </source>
</evidence>
<dbReference type="AlphaFoldDB" id="A0A6G1IXX2"/>
<evidence type="ECO:0000256" key="1">
    <source>
        <dbReference type="PROSITE-ProRule" id="PRU00221"/>
    </source>
</evidence>
<dbReference type="PANTHER" id="PTHR43991">
    <property type="entry name" value="WD REPEAT PROTEIN (AFU_ORTHOLOGUE AFUA_8G05640)-RELATED"/>
    <property type="match status" value="1"/>
</dbReference>
<feature type="compositionally biased region" description="Low complexity" evidence="2">
    <location>
        <begin position="15"/>
        <end position="28"/>
    </location>
</feature>
<evidence type="ECO:0000256" key="2">
    <source>
        <dbReference type="SAM" id="MobiDB-lite"/>
    </source>
</evidence>
<feature type="compositionally biased region" description="Acidic residues" evidence="2">
    <location>
        <begin position="73"/>
        <end position="82"/>
    </location>
</feature>
<proteinExistence type="predicted"/>
<keyword evidence="4" id="KW-1185">Reference proteome</keyword>
<dbReference type="OrthoDB" id="20669at2759"/>
<dbReference type="EMBL" id="MU005586">
    <property type="protein sequence ID" value="KAF2682790.1"/>
    <property type="molecule type" value="Genomic_DNA"/>
</dbReference>
<dbReference type="PANTHER" id="PTHR43991:SF12">
    <property type="entry name" value="WD REPEAT PROTEIN (AFU_ORTHOLOGUE AFUA_8G05640)"/>
    <property type="match status" value="1"/>
</dbReference>
<dbReference type="InterPro" id="IPR015943">
    <property type="entry name" value="WD40/YVTN_repeat-like_dom_sf"/>
</dbReference>
<keyword evidence="1" id="KW-0853">WD repeat</keyword>
<sequence length="653" mass="71888">MASSYPSTQSEHPFAATATTTPPDSTASQYPAPTYTYPLHEDSQPPSPNGISAAAILATLSDTRPPTSHAEDAQELEEEDTETGGISLESEWESMMELQPPEAPYFAHISSWDGDFANLPSFSDLELAAHSAALDALLMEPLPAMPDIPPPLPDFFVTPPPNSTHPPDLMPSAYEEHLSIQDTTAFSEISKFLRHYVMPPGTVYKELEGEMPPEVVRQEDLEGDKCDYQGIDWTEILGRTTIRNKRAAYERARLPHKASQGGRGMHRQQCHRIPKTESFFSFRRMNTTHRAFYPHFQLRNLMTATSRNDIYYATKDGVMRTDASGSSRVRIVDLRKRTVNGNGCQITTLAASNNVLIAGGFEGEYSIADLASTEIPSFIMGTIRDWSPETKSYITNHVHLFNSRSSYTPQAVFCSNDAGLRVLDCETNIFQSSFSYPSAVNCSATSPDGRMRVVVGDFQETLITNAETGQPFETLKAHADDAFACAWADDGIHVASAAQDSTIAVWDARYWRTPVALISSELAVPRVLRFSPVGSGPRVLVAAEADDYVNIINAQTFESKQVFDFFGPTAGISMTPDGQSLFVANADKRFGGIVELERTGWGEATGPKWSNGPYREDEWMDWASDDGMGLDRRVTCGAGERERRGLDLGALVV</sequence>
<dbReference type="InterPro" id="IPR001680">
    <property type="entry name" value="WD40_rpt"/>
</dbReference>
<protein>
    <submittedName>
        <fullName evidence="3">WD40 repeat-like protein</fullName>
    </submittedName>
</protein>
<dbReference type="Pfam" id="PF00400">
    <property type="entry name" value="WD40"/>
    <property type="match status" value="1"/>
</dbReference>
<dbReference type="SMART" id="SM00320">
    <property type="entry name" value="WD40"/>
    <property type="match status" value="1"/>
</dbReference>
<dbReference type="SUPFAM" id="SSF50978">
    <property type="entry name" value="WD40 repeat-like"/>
    <property type="match status" value="1"/>
</dbReference>
<dbReference type="PROSITE" id="PS50082">
    <property type="entry name" value="WD_REPEATS_2"/>
    <property type="match status" value="1"/>
</dbReference>
<accession>A0A6G1IXX2</accession>